<reference evidence="1" key="1">
    <citation type="submission" date="2020-10" db="EMBL/GenBank/DDBJ databases">
        <title>Taxonomic study of unclassified bacteria belonging to the class Ktedonobacteria.</title>
        <authorList>
            <person name="Yabe S."/>
            <person name="Wang C.M."/>
            <person name="Zheng Y."/>
            <person name="Sakai Y."/>
            <person name="Cavaletti L."/>
            <person name="Monciardini P."/>
            <person name="Donadio S."/>
        </authorList>
    </citation>
    <scope>NUCLEOTIDE SEQUENCE</scope>
    <source>
        <strain evidence="1">ID150040</strain>
    </source>
</reference>
<organism evidence="1 2">
    <name type="scientific">Reticulibacter mediterranei</name>
    <dbReference type="NCBI Taxonomy" id="2778369"/>
    <lineage>
        <taxon>Bacteria</taxon>
        <taxon>Bacillati</taxon>
        <taxon>Chloroflexota</taxon>
        <taxon>Ktedonobacteria</taxon>
        <taxon>Ktedonobacterales</taxon>
        <taxon>Reticulibacteraceae</taxon>
        <taxon>Reticulibacter</taxon>
    </lineage>
</organism>
<protein>
    <submittedName>
        <fullName evidence="1">Uncharacterized protein</fullName>
    </submittedName>
</protein>
<dbReference type="Proteomes" id="UP000597444">
    <property type="component" value="Unassembled WGS sequence"/>
</dbReference>
<proteinExistence type="predicted"/>
<name>A0A8J3N1H8_9CHLR</name>
<dbReference type="EMBL" id="BNJK01000001">
    <property type="protein sequence ID" value="GHO95154.1"/>
    <property type="molecule type" value="Genomic_DNA"/>
</dbReference>
<keyword evidence="2" id="KW-1185">Reference proteome</keyword>
<evidence type="ECO:0000313" key="1">
    <source>
        <dbReference type="EMBL" id="GHO95154.1"/>
    </source>
</evidence>
<gene>
    <name evidence="1" type="ORF">KSF_052020</name>
</gene>
<accession>A0A8J3N1H8</accession>
<evidence type="ECO:0000313" key="2">
    <source>
        <dbReference type="Proteomes" id="UP000597444"/>
    </source>
</evidence>
<dbReference type="AlphaFoldDB" id="A0A8J3N1H8"/>
<sequence>MPPINSLRQRLAYVGKILPNTLLEATYHAVDLGAVETTRGGVPYTDTLQELTACKPELLDLSASLVVYDAGQEKGGMIFLEGDTQALFLFHSVYDLSTRKEYRPSIGKMRP</sequence>
<comment type="caution">
    <text evidence="1">The sequence shown here is derived from an EMBL/GenBank/DDBJ whole genome shotgun (WGS) entry which is preliminary data.</text>
</comment>